<feature type="transmembrane region" description="Helical" evidence="5">
    <location>
        <begin position="265"/>
        <end position="286"/>
    </location>
</feature>
<keyword evidence="3 5" id="KW-1133">Transmembrane helix</keyword>
<proteinExistence type="predicted"/>
<feature type="transmembrane region" description="Helical" evidence="5">
    <location>
        <begin position="68"/>
        <end position="89"/>
    </location>
</feature>
<dbReference type="Proteomes" id="UP000481153">
    <property type="component" value="Unassembled WGS sequence"/>
</dbReference>
<evidence type="ECO:0000256" key="5">
    <source>
        <dbReference type="SAM" id="Phobius"/>
    </source>
</evidence>
<evidence type="ECO:0000256" key="3">
    <source>
        <dbReference type="ARBA" id="ARBA00022989"/>
    </source>
</evidence>
<feature type="transmembrane region" description="Helical" evidence="5">
    <location>
        <begin position="428"/>
        <end position="449"/>
    </location>
</feature>
<feature type="transmembrane region" description="Helical" evidence="5">
    <location>
        <begin position="469"/>
        <end position="490"/>
    </location>
</feature>
<evidence type="ECO:0000313" key="7">
    <source>
        <dbReference type="EMBL" id="KAF0730847.1"/>
    </source>
</evidence>
<evidence type="ECO:0000256" key="2">
    <source>
        <dbReference type="ARBA" id="ARBA00022692"/>
    </source>
</evidence>
<accession>A0A6G0WTS3</accession>
<name>A0A6G0WTS3_9STRA</name>
<dbReference type="PANTHER" id="PTHR16189">
    <property type="entry name" value="TRANSMEMBRANE PROTEIN 104-RELATED"/>
    <property type="match status" value="1"/>
</dbReference>
<keyword evidence="4 5" id="KW-0472">Membrane</keyword>
<dbReference type="Pfam" id="PF01490">
    <property type="entry name" value="Aa_trans"/>
    <property type="match status" value="1"/>
</dbReference>
<feature type="transmembrane region" description="Helical" evidence="5">
    <location>
        <begin position="226"/>
        <end position="245"/>
    </location>
</feature>
<reference evidence="7 8" key="1">
    <citation type="submission" date="2019-07" db="EMBL/GenBank/DDBJ databases">
        <title>Genomics analysis of Aphanomyces spp. identifies a new class of oomycete effector associated with host adaptation.</title>
        <authorList>
            <person name="Gaulin E."/>
        </authorList>
    </citation>
    <scope>NUCLEOTIDE SEQUENCE [LARGE SCALE GENOMIC DNA]</scope>
    <source>
        <strain evidence="7 8">ATCC 201684</strain>
    </source>
</reference>
<sequence>MDWRSVYDDAGDKSKEERQPLKTMPLDDNTVEIGETRSSRAAHQLISFSLSRSLSFNPADSSPGYSPLVAYSFTVNYILGVGSLGVPYALYKAGIVFGSIMLIVVSFLSYMTVMWVSETTARARELDAKNSKTKLLRDPFHFPEVTTLCYRFLGVVGASLYQICLLGLMCGGLLGYSQVFVNSLVSQLPDFQHSNGIVAAIFGLIVVPLSCVDLNEQIHVQVIMAIVRFVALTTMIVSATIAIFTGPNDSGAAVKAAHAPYASTVPLIDLDSFGLLFSTAVFSQLFQHSVPGLLAPLARKDQAKASAIFGSALGTTTLFYLALSLSCCYFFGPKISSSVNLNWAEFSWGFEGAVPLWAKFLTLLVVLFPALDTLSVFPLIAITLGDNLAASLKGHCGWFKYKKVFCRLVASVPPLIVAVMVTDLSVTLKFSGIFGIYVAFITPALLQLVSQREDPRSNVYSGPFSSESFVYIVLVFGVVALIIATLQIFMNV</sequence>
<keyword evidence="2 5" id="KW-0812">Transmembrane</keyword>
<feature type="transmembrane region" description="Helical" evidence="5">
    <location>
        <begin position="404"/>
        <end position="422"/>
    </location>
</feature>
<evidence type="ECO:0000256" key="4">
    <source>
        <dbReference type="ARBA" id="ARBA00023136"/>
    </source>
</evidence>
<comment type="subcellular location">
    <subcellularLocation>
        <location evidence="1">Membrane</location>
    </subcellularLocation>
</comment>
<dbReference type="EMBL" id="VJMJ01000149">
    <property type="protein sequence ID" value="KAF0730847.1"/>
    <property type="molecule type" value="Genomic_DNA"/>
</dbReference>
<feature type="transmembrane region" description="Helical" evidence="5">
    <location>
        <begin position="152"/>
        <end position="176"/>
    </location>
</feature>
<evidence type="ECO:0000259" key="6">
    <source>
        <dbReference type="Pfam" id="PF01490"/>
    </source>
</evidence>
<dbReference type="PANTHER" id="PTHR16189:SF2">
    <property type="entry name" value="AMINO ACID TRANSPORTER TRANSMEMBRANE DOMAIN-CONTAINING PROTEIN"/>
    <property type="match status" value="1"/>
</dbReference>
<feature type="transmembrane region" description="Helical" evidence="5">
    <location>
        <begin position="196"/>
        <end position="214"/>
    </location>
</feature>
<dbReference type="InterPro" id="IPR013057">
    <property type="entry name" value="AA_transpt_TM"/>
</dbReference>
<feature type="domain" description="Amino acid transporter transmembrane" evidence="6">
    <location>
        <begin position="72"/>
        <end position="489"/>
    </location>
</feature>
<organism evidence="7 8">
    <name type="scientific">Aphanomyces euteiches</name>
    <dbReference type="NCBI Taxonomy" id="100861"/>
    <lineage>
        <taxon>Eukaryota</taxon>
        <taxon>Sar</taxon>
        <taxon>Stramenopiles</taxon>
        <taxon>Oomycota</taxon>
        <taxon>Saprolegniomycetes</taxon>
        <taxon>Saprolegniales</taxon>
        <taxon>Verrucalvaceae</taxon>
        <taxon>Aphanomyces</taxon>
    </lineage>
</organism>
<comment type="caution">
    <text evidence="7">The sequence shown here is derived from an EMBL/GenBank/DDBJ whole genome shotgun (WGS) entry which is preliminary data.</text>
</comment>
<evidence type="ECO:0000256" key="1">
    <source>
        <dbReference type="ARBA" id="ARBA00004370"/>
    </source>
</evidence>
<protein>
    <recommendedName>
        <fullName evidence="6">Amino acid transporter transmembrane domain-containing protein</fullName>
    </recommendedName>
</protein>
<gene>
    <name evidence="7" type="ORF">Ae201684_011733</name>
</gene>
<dbReference type="AlphaFoldDB" id="A0A6G0WTS3"/>
<keyword evidence="8" id="KW-1185">Reference proteome</keyword>
<feature type="transmembrane region" description="Helical" evidence="5">
    <location>
        <begin position="307"/>
        <end position="332"/>
    </location>
</feature>
<evidence type="ECO:0000313" key="8">
    <source>
        <dbReference type="Proteomes" id="UP000481153"/>
    </source>
</evidence>
<feature type="transmembrane region" description="Helical" evidence="5">
    <location>
        <begin position="360"/>
        <end position="384"/>
    </location>
</feature>
<feature type="transmembrane region" description="Helical" evidence="5">
    <location>
        <begin position="95"/>
        <end position="116"/>
    </location>
</feature>
<dbReference type="VEuPathDB" id="FungiDB:AeMF1_019225"/>
<dbReference type="GO" id="GO:0016020">
    <property type="term" value="C:membrane"/>
    <property type="evidence" value="ECO:0007669"/>
    <property type="project" value="UniProtKB-SubCell"/>
</dbReference>